<evidence type="ECO:0008006" key="6">
    <source>
        <dbReference type="Google" id="ProtNLM"/>
    </source>
</evidence>
<evidence type="ECO:0000313" key="3">
    <source>
        <dbReference type="EMBL" id="AXR83172.1"/>
    </source>
</evidence>
<keyword evidence="1" id="KW-1133">Transmembrane helix</keyword>
<proteinExistence type="predicted"/>
<gene>
    <name evidence="2" type="ORF">AArc1_3096</name>
    <name evidence="3" type="ORF">AArcMg_3187</name>
</gene>
<keyword evidence="1" id="KW-0812">Transmembrane</keyword>
<feature type="transmembrane region" description="Helical" evidence="1">
    <location>
        <begin position="39"/>
        <end position="64"/>
    </location>
</feature>
<dbReference type="EMBL" id="CP024047">
    <property type="protein sequence ID" value="AXR79402.1"/>
    <property type="molecule type" value="Genomic_DNA"/>
</dbReference>
<evidence type="ECO:0000256" key="1">
    <source>
        <dbReference type="SAM" id="Phobius"/>
    </source>
</evidence>
<reference evidence="3" key="3">
    <citation type="journal article" date="2019" name="Int. J. Syst. Evol. Microbiol.">
        <title>Natronolimnobius sulfurireducens sp. nov. and Halalkaliarchaeum desulfuricum gen. nov., sp. nov., the first sulfur-respiring alkaliphilic haloarchaea from hypersaline alkaline lakes.</title>
        <authorList>
            <person name="Sorokin D.Y."/>
            <person name="Yakimov M."/>
            <person name="Messina E."/>
            <person name="Merkel A.Y."/>
            <person name="Bale N.J."/>
            <person name="Sinninghe Damste J.S."/>
        </authorList>
    </citation>
    <scope>NUCLEOTIDE SEQUENCE</scope>
    <source>
        <strain evidence="3">AArc-Mg</strain>
        <strain evidence="2">AArc1</strain>
    </source>
</reference>
<evidence type="ECO:0000313" key="4">
    <source>
        <dbReference type="Proteomes" id="UP000258613"/>
    </source>
</evidence>
<sequence length="65" mass="6823">MNVELVVFGLIAIAIGIALLYAARHLYPRLELVDEALASVRLLTAIIVALLLLGGLGLVLVGALM</sequence>
<reference evidence="5" key="1">
    <citation type="submission" date="2017-10" db="EMBL/GenBank/DDBJ databases">
        <title>Phenotypic and genomic properties of facultatively anaerobic sulfur-reducing natronoarchaea from hypersaline soda lakes.</title>
        <authorList>
            <person name="Sorokin D.Y."/>
            <person name="Kublanov I.V."/>
            <person name="Roman P."/>
            <person name="Sinninghe Damste J.S."/>
            <person name="Golyshin P.N."/>
            <person name="Rojo D."/>
            <person name="Ciordia S."/>
            <person name="Mena Md.C."/>
            <person name="Ferrer M."/>
            <person name="Messina E."/>
            <person name="Smedile F."/>
            <person name="La Spada G."/>
            <person name="La Cono V."/>
            <person name="Yakimov M.M."/>
        </authorList>
    </citation>
    <scope>NUCLEOTIDE SEQUENCE [LARGE SCALE GENOMIC DNA]</scope>
    <source>
        <strain evidence="5">AArc1</strain>
    </source>
</reference>
<dbReference type="Proteomes" id="UP000258707">
    <property type="component" value="Chromosome"/>
</dbReference>
<accession>A0A346PUH7</accession>
<dbReference type="KEGG" id="nan:AArc1_3096"/>
<dbReference type="GeneID" id="37643679"/>
<dbReference type="Proteomes" id="UP000258613">
    <property type="component" value="Chromosome"/>
</dbReference>
<dbReference type="RefSeq" id="WP_117365368.1">
    <property type="nucleotide sequence ID" value="NZ_CP024047.1"/>
</dbReference>
<evidence type="ECO:0000313" key="5">
    <source>
        <dbReference type="Proteomes" id="UP000258707"/>
    </source>
</evidence>
<feature type="transmembrane region" description="Helical" evidence="1">
    <location>
        <begin position="6"/>
        <end position="27"/>
    </location>
</feature>
<protein>
    <recommendedName>
        <fullName evidence="6">Beta-ketoadipyl CoA thiolase</fullName>
    </recommendedName>
</protein>
<dbReference type="AlphaFoldDB" id="A0A346PUH7"/>
<evidence type="ECO:0000313" key="2">
    <source>
        <dbReference type="EMBL" id="AXR79402.1"/>
    </source>
</evidence>
<dbReference type="EMBL" id="CP027033">
    <property type="protein sequence ID" value="AXR83172.1"/>
    <property type="molecule type" value="Genomic_DNA"/>
</dbReference>
<name>A0A346PUH7_9EURY</name>
<reference evidence="4" key="2">
    <citation type="submission" date="2018-02" db="EMBL/GenBank/DDBJ databases">
        <title>Phenotypic and genomic properties of facultatively anaerobic sulfur-reducing natronoarchaea from hypersaline soda lakes.</title>
        <authorList>
            <person name="Sorokin D.Y."/>
            <person name="Kublanov I.V."/>
            <person name="Roman P."/>
            <person name="Sinninghe Damste J.S."/>
            <person name="Golyshin P.N."/>
            <person name="Rojo D."/>
            <person name="Ciordia S."/>
            <person name="Mena M.D.C."/>
            <person name="Ferrer M."/>
            <person name="Messina E."/>
            <person name="Smedile F."/>
            <person name="La Spada G."/>
            <person name="La Cono V."/>
            <person name="Yakimov M.M."/>
        </authorList>
    </citation>
    <scope>NUCLEOTIDE SEQUENCE [LARGE SCALE GENOMIC DNA]</scope>
    <source>
        <strain evidence="4">AArc-Mg</strain>
    </source>
</reference>
<organism evidence="3 4">
    <name type="scientific">Natrarchaeobaculum sulfurireducens</name>
    <dbReference type="NCBI Taxonomy" id="2044521"/>
    <lineage>
        <taxon>Archaea</taxon>
        <taxon>Methanobacteriati</taxon>
        <taxon>Methanobacteriota</taxon>
        <taxon>Stenosarchaea group</taxon>
        <taxon>Halobacteria</taxon>
        <taxon>Halobacteriales</taxon>
        <taxon>Natrialbaceae</taxon>
        <taxon>Natrarchaeobaculum</taxon>
    </lineage>
</organism>
<dbReference type="KEGG" id="nag:AArcMg_3187"/>
<keyword evidence="1" id="KW-0472">Membrane</keyword>
<accession>A0A346PIQ7</accession>
<keyword evidence="4" id="KW-1185">Reference proteome</keyword>